<comment type="caution">
    <text evidence="12">The sequence shown here is derived from an EMBL/GenBank/DDBJ whole genome shotgun (WGS) entry which is preliminary data.</text>
</comment>
<keyword evidence="4" id="KW-0285">Flavoprotein</keyword>
<dbReference type="InterPro" id="IPR023753">
    <property type="entry name" value="FAD/NAD-binding_dom"/>
</dbReference>
<dbReference type="Pfam" id="PF07992">
    <property type="entry name" value="Pyr_redox_2"/>
    <property type="match status" value="1"/>
</dbReference>
<evidence type="ECO:0000313" key="12">
    <source>
        <dbReference type="EMBL" id="RZG64553.1"/>
    </source>
</evidence>
<sequence length="674" mass="73462">MSNYPHLLAPLDLGFTTLKNRVLMGSMHVGLEEVEGGYDRMAAFYAERAAGGVGLIVTGGISPNDHGVTFHGGSKLDTLEEAEKHKVITQAVHDAGGKIALQILHTGRYSYQAENVAPSAIQAPINPVKPHALTSAEVNQTIADFANCAKLSQIAGYDGVEIMGSEGYLINEFIAARTNHRDDEWGGSYENRIRFPIEIVKRTRAEVGENFIIIYRLSMLDLVEGGSTLEEVIQLAQEIENAGATIINTGIGWHEARIPTIATKVPRAAFTWVTKKLKGSVQIPLVTSNRINTPEMAEHVLAQGDADMVSMARPMLADAEFVLKAEQGRSDEINTCIGCNQACLDQIFSMQIATCLVNPRACYETELIFKESAQKKNIAVIGAGPAGLSFATYAADRGHQVTVFDAASQIGGQFNIAKTIPGKEEFYETLRYFKRKIELQPRIKLVLDHTATYEELAQSDFDDIVVATGVTPRKLTIEGIDHPKVLNYLEVLKERKPVGKRVAIIGAGGIGFDTAEYLSHEGESGSLNPQKFYDEWGVDTSYAHVGGLKQPVLEQSDREIYLLQRKAKAVGASLGKTTGWIHRTGLKHRDVKMIAGASYDKIDDQGLHITVNDQPAVLEVDHVIICAGQEEYTAMYDQLKADGKNVHLIGGAKEAGELDAKRAIRQGAELAAVI</sequence>
<dbReference type="Proteomes" id="UP000293483">
    <property type="component" value="Unassembled WGS sequence"/>
</dbReference>
<dbReference type="Pfam" id="PF00724">
    <property type="entry name" value="Oxidored_FMN"/>
    <property type="match status" value="1"/>
</dbReference>
<dbReference type="PRINTS" id="PR00469">
    <property type="entry name" value="PNDRDTASEII"/>
</dbReference>
<comment type="cofactor">
    <cofactor evidence="2">
        <name>[4Fe-4S] cluster</name>
        <dbReference type="ChEBI" id="CHEBI:49883"/>
    </cofactor>
</comment>
<evidence type="ECO:0000256" key="1">
    <source>
        <dbReference type="ARBA" id="ARBA00001917"/>
    </source>
</evidence>
<dbReference type="InterPro" id="IPR051793">
    <property type="entry name" value="NADH:flavin_oxidoreductase"/>
</dbReference>
<dbReference type="GO" id="GO:0046872">
    <property type="term" value="F:metal ion binding"/>
    <property type="evidence" value="ECO:0007669"/>
    <property type="project" value="UniProtKB-KW"/>
</dbReference>
<evidence type="ECO:0000256" key="8">
    <source>
        <dbReference type="ARBA" id="ARBA00023004"/>
    </source>
</evidence>
<dbReference type="InterPro" id="IPR036188">
    <property type="entry name" value="FAD/NAD-bd_sf"/>
</dbReference>
<protein>
    <submittedName>
        <fullName evidence="12">NADPH-dependent 2,4-dienoyl-CoA reductase</fullName>
    </submittedName>
</protein>
<dbReference type="EMBL" id="SGSU01000022">
    <property type="protein sequence ID" value="RZG64553.1"/>
    <property type="molecule type" value="Genomic_DNA"/>
</dbReference>
<dbReference type="PANTHER" id="PTHR42917">
    <property type="entry name" value="2,4-DIENOYL-COA REDUCTASE"/>
    <property type="match status" value="1"/>
</dbReference>
<dbReference type="Gene3D" id="3.20.20.70">
    <property type="entry name" value="Aldolase class I"/>
    <property type="match status" value="1"/>
</dbReference>
<reference evidence="12 13" key="1">
    <citation type="submission" date="2019-02" db="EMBL/GenBank/DDBJ databases">
        <title>The Batch Genome Submission of Acinetobacter spp. strains.</title>
        <authorList>
            <person name="Qin J."/>
            <person name="Hu Y."/>
            <person name="Ye H."/>
            <person name="Wei L."/>
            <person name="Feng Y."/>
            <person name="Zong Z."/>
        </authorList>
    </citation>
    <scope>NUCLEOTIDE SEQUENCE [LARGE SCALE GENOMIC DNA]</scope>
    <source>
        <strain evidence="12 13">WCHABo060081</strain>
    </source>
</reference>
<keyword evidence="6" id="KW-0479">Metal-binding</keyword>
<dbReference type="SUPFAM" id="SSF51395">
    <property type="entry name" value="FMN-linked oxidoreductases"/>
    <property type="match status" value="1"/>
</dbReference>
<dbReference type="InterPro" id="IPR001155">
    <property type="entry name" value="OxRdtase_FMN_N"/>
</dbReference>
<evidence type="ECO:0000256" key="2">
    <source>
        <dbReference type="ARBA" id="ARBA00001966"/>
    </source>
</evidence>
<dbReference type="Gene3D" id="3.50.50.60">
    <property type="entry name" value="FAD/NAD(P)-binding domain"/>
    <property type="match status" value="1"/>
</dbReference>
<evidence type="ECO:0000256" key="3">
    <source>
        <dbReference type="ARBA" id="ARBA00011048"/>
    </source>
</evidence>
<dbReference type="InterPro" id="IPR013785">
    <property type="entry name" value="Aldolase_TIM"/>
</dbReference>
<keyword evidence="7" id="KW-0560">Oxidoreductase</keyword>
<evidence type="ECO:0000313" key="13">
    <source>
        <dbReference type="Proteomes" id="UP000293483"/>
    </source>
</evidence>
<keyword evidence="5" id="KW-0288">FMN</keyword>
<dbReference type="SUPFAM" id="SSF51905">
    <property type="entry name" value="FAD/NAD(P)-binding domain"/>
    <property type="match status" value="1"/>
</dbReference>
<dbReference type="GO" id="GO:0008670">
    <property type="term" value="F:2,4-dienoyl-CoA reductase (NADPH) activity"/>
    <property type="evidence" value="ECO:0007669"/>
    <property type="project" value="TreeGrafter"/>
</dbReference>
<evidence type="ECO:0000256" key="7">
    <source>
        <dbReference type="ARBA" id="ARBA00023002"/>
    </source>
</evidence>
<dbReference type="GO" id="GO:0051536">
    <property type="term" value="F:iron-sulfur cluster binding"/>
    <property type="evidence" value="ECO:0007669"/>
    <property type="project" value="UniProtKB-KW"/>
</dbReference>
<dbReference type="FunFam" id="3.50.50.60:FF:000113">
    <property type="entry name" value="NADPH-dependent 2,4-dienoyl-CoA reductase"/>
    <property type="match status" value="1"/>
</dbReference>
<evidence type="ECO:0000259" key="10">
    <source>
        <dbReference type="Pfam" id="PF00724"/>
    </source>
</evidence>
<comment type="cofactor">
    <cofactor evidence="1">
        <name>FMN</name>
        <dbReference type="ChEBI" id="CHEBI:58210"/>
    </cofactor>
</comment>
<keyword evidence="9" id="KW-0411">Iron-sulfur</keyword>
<feature type="domain" description="NADH:flavin oxidoreductase/NADH oxidase N-terminal" evidence="10">
    <location>
        <begin position="7"/>
        <end position="332"/>
    </location>
</feature>
<evidence type="ECO:0000259" key="11">
    <source>
        <dbReference type="Pfam" id="PF07992"/>
    </source>
</evidence>
<feature type="domain" description="FAD/NAD(P)-binding" evidence="11">
    <location>
        <begin position="377"/>
        <end position="639"/>
    </location>
</feature>
<dbReference type="CDD" id="cd02930">
    <property type="entry name" value="DCR_FMN"/>
    <property type="match status" value="1"/>
</dbReference>
<dbReference type="FunFam" id="3.20.20.70:FF:000082">
    <property type="entry name" value="NADPH-dependent 2,4-dienoyl-CoA reductase"/>
    <property type="match status" value="1"/>
</dbReference>
<name>A0A4V2DNW7_9GAMM</name>
<proteinExistence type="inferred from homology"/>
<gene>
    <name evidence="12" type="ORF">EXE25_16350</name>
</gene>
<organism evidence="12 13">
    <name type="scientific">Acinetobacter bouvetii</name>
    <dbReference type="NCBI Taxonomy" id="202951"/>
    <lineage>
        <taxon>Bacteria</taxon>
        <taxon>Pseudomonadati</taxon>
        <taxon>Pseudomonadota</taxon>
        <taxon>Gammaproteobacteria</taxon>
        <taxon>Moraxellales</taxon>
        <taxon>Moraxellaceae</taxon>
        <taxon>Acinetobacter</taxon>
    </lineage>
</organism>
<dbReference type="STRING" id="202951.GCA_001485025_01659"/>
<dbReference type="PRINTS" id="PR00368">
    <property type="entry name" value="FADPNR"/>
</dbReference>
<evidence type="ECO:0000256" key="6">
    <source>
        <dbReference type="ARBA" id="ARBA00022723"/>
    </source>
</evidence>
<keyword evidence="8" id="KW-0408">Iron</keyword>
<dbReference type="AlphaFoldDB" id="A0A4V2DNW7"/>
<dbReference type="SUPFAM" id="SSF51971">
    <property type="entry name" value="Nucleotide-binding domain"/>
    <property type="match status" value="1"/>
</dbReference>
<accession>A0A4V2DNW7</accession>
<dbReference type="GO" id="GO:0010181">
    <property type="term" value="F:FMN binding"/>
    <property type="evidence" value="ECO:0007669"/>
    <property type="project" value="InterPro"/>
</dbReference>
<evidence type="ECO:0000256" key="9">
    <source>
        <dbReference type="ARBA" id="ARBA00023014"/>
    </source>
</evidence>
<evidence type="ECO:0000256" key="5">
    <source>
        <dbReference type="ARBA" id="ARBA00022643"/>
    </source>
</evidence>
<dbReference type="GO" id="GO:0033543">
    <property type="term" value="P:fatty acid beta-oxidation, unsaturated, even number, reductase/isomerase pathway"/>
    <property type="evidence" value="ECO:0007669"/>
    <property type="project" value="TreeGrafter"/>
</dbReference>
<evidence type="ECO:0000256" key="4">
    <source>
        <dbReference type="ARBA" id="ARBA00022630"/>
    </source>
</evidence>
<comment type="similarity">
    <text evidence="3">In the N-terminal section; belongs to the NADH:flavin oxidoreductase/NADH oxidase family.</text>
</comment>
<dbReference type="Gene3D" id="3.40.50.720">
    <property type="entry name" value="NAD(P)-binding Rossmann-like Domain"/>
    <property type="match status" value="1"/>
</dbReference>
<dbReference type="RefSeq" id="WP_130148108.1">
    <property type="nucleotide sequence ID" value="NZ_SGSU01000022.1"/>
</dbReference>
<dbReference type="PANTHER" id="PTHR42917:SF2">
    <property type="entry name" value="2,4-DIENOYL-COA REDUCTASE [(2E)-ENOYL-COA-PRODUCING]"/>
    <property type="match status" value="1"/>
</dbReference>